<reference evidence="9" key="1">
    <citation type="journal article" date="2017" name="Plant J.">
        <title>The pomegranate (Punica granatum L.) genome and the genomics of punicalagin biosynthesis.</title>
        <authorList>
            <person name="Qin G."/>
            <person name="Xu C."/>
            <person name="Ming R."/>
            <person name="Tang H."/>
            <person name="Guyot R."/>
            <person name="Kramer E.M."/>
            <person name="Hu Y."/>
            <person name="Yi X."/>
            <person name="Qi Y."/>
            <person name="Xu X."/>
            <person name="Gao Z."/>
            <person name="Pan H."/>
            <person name="Jian J."/>
            <person name="Tian Y."/>
            <person name="Yue Z."/>
            <person name="Xu Y."/>
        </authorList>
    </citation>
    <scope>NUCLEOTIDE SEQUENCE [LARGE SCALE GENOMIC DNA]</scope>
    <source>
        <strain evidence="9">cv. Dabenzi</strain>
    </source>
</reference>
<dbReference type="CDD" id="cd10017">
    <property type="entry name" value="B3_DNA"/>
    <property type="match status" value="1"/>
</dbReference>
<keyword evidence="2" id="KW-0805">Transcription regulation</keyword>
<comment type="subcellular location">
    <subcellularLocation>
        <location evidence="1">Nucleus</location>
    </subcellularLocation>
</comment>
<evidence type="ECO:0000256" key="6">
    <source>
        <dbReference type="SAM" id="MobiDB-lite"/>
    </source>
</evidence>
<evidence type="ECO:0000313" key="9">
    <source>
        <dbReference type="Proteomes" id="UP000197138"/>
    </source>
</evidence>
<feature type="region of interest" description="Disordered" evidence="6">
    <location>
        <begin position="1"/>
        <end position="24"/>
    </location>
</feature>
<gene>
    <name evidence="8" type="ORF">CDL15_Pgr013517</name>
</gene>
<name>A0A218W1W1_PUNGR</name>
<dbReference type="Gene3D" id="2.40.330.10">
    <property type="entry name" value="DNA-binding pseudobarrel domain"/>
    <property type="match status" value="1"/>
</dbReference>
<evidence type="ECO:0000256" key="1">
    <source>
        <dbReference type="ARBA" id="ARBA00004123"/>
    </source>
</evidence>
<keyword evidence="3" id="KW-0238">DNA-binding</keyword>
<comment type="caution">
    <text evidence="8">The sequence shown here is derived from an EMBL/GenBank/DDBJ whole genome shotgun (WGS) entry which is preliminary data.</text>
</comment>
<dbReference type="InterPro" id="IPR003340">
    <property type="entry name" value="B3_DNA-bd"/>
</dbReference>
<dbReference type="PANTHER" id="PTHR31391">
    <property type="entry name" value="B3 DOMAIN-CONTAINING PROTEIN OS11G0197600-RELATED"/>
    <property type="match status" value="1"/>
</dbReference>
<evidence type="ECO:0000256" key="5">
    <source>
        <dbReference type="ARBA" id="ARBA00023242"/>
    </source>
</evidence>
<keyword evidence="4" id="KW-0804">Transcription</keyword>
<dbReference type="SMART" id="SM01019">
    <property type="entry name" value="B3"/>
    <property type="match status" value="1"/>
</dbReference>
<dbReference type="EMBL" id="MTKT01005554">
    <property type="protein sequence ID" value="OWM66300.1"/>
    <property type="molecule type" value="Genomic_DNA"/>
</dbReference>
<proteinExistence type="predicted"/>
<feature type="compositionally biased region" description="Basic residues" evidence="6">
    <location>
        <begin position="1"/>
        <end position="10"/>
    </location>
</feature>
<dbReference type="SUPFAM" id="SSF101936">
    <property type="entry name" value="DNA-binding pseudobarrel domain"/>
    <property type="match status" value="1"/>
</dbReference>
<evidence type="ECO:0000256" key="4">
    <source>
        <dbReference type="ARBA" id="ARBA00023163"/>
    </source>
</evidence>
<dbReference type="Proteomes" id="UP000197138">
    <property type="component" value="Unassembled WGS sequence"/>
</dbReference>
<accession>A0A218W1W1</accession>
<protein>
    <recommendedName>
        <fullName evidence="7">TF-B3 domain-containing protein</fullName>
    </recommendedName>
</protein>
<evidence type="ECO:0000256" key="2">
    <source>
        <dbReference type="ARBA" id="ARBA00023015"/>
    </source>
</evidence>
<dbReference type="PROSITE" id="PS50863">
    <property type="entry name" value="B3"/>
    <property type="match status" value="1"/>
</dbReference>
<sequence length="138" mass="15231">MDYHMLHRGAGRTSEAASSRHVGCSGAKCKGKEKSSSLDRNKNIPAAFTRDHLNLESRKEMVTLMVGNWSWSTKLIISNPSLSGARFRGGFSAFAKENSLEAGDLCTFELIHRAKLVFRTSISTVKKGSKRLEKGEEV</sequence>
<dbReference type="GO" id="GO:0005634">
    <property type="term" value="C:nucleus"/>
    <property type="evidence" value="ECO:0007669"/>
    <property type="project" value="UniProtKB-SubCell"/>
</dbReference>
<evidence type="ECO:0000256" key="3">
    <source>
        <dbReference type="ARBA" id="ARBA00023125"/>
    </source>
</evidence>
<dbReference type="PANTHER" id="PTHR31391:SF143">
    <property type="entry name" value="B3 DNA-BINDING DOMAIN PROTEIN"/>
    <property type="match status" value="1"/>
</dbReference>
<feature type="domain" description="TF-B3" evidence="7">
    <location>
        <begin position="44"/>
        <end position="126"/>
    </location>
</feature>
<dbReference type="GO" id="GO:0003677">
    <property type="term" value="F:DNA binding"/>
    <property type="evidence" value="ECO:0007669"/>
    <property type="project" value="UniProtKB-KW"/>
</dbReference>
<dbReference type="InterPro" id="IPR015300">
    <property type="entry name" value="DNA-bd_pseudobarrel_sf"/>
</dbReference>
<organism evidence="8 9">
    <name type="scientific">Punica granatum</name>
    <name type="common">Pomegranate</name>
    <dbReference type="NCBI Taxonomy" id="22663"/>
    <lineage>
        <taxon>Eukaryota</taxon>
        <taxon>Viridiplantae</taxon>
        <taxon>Streptophyta</taxon>
        <taxon>Embryophyta</taxon>
        <taxon>Tracheophyta</taxon>
        <taxon>Spermatophyta</taxon>
        <taxon>Magnoliopsida</taxon>
        <taxon>eudicotyledons</taxon>
        <taxon>Gunneridae</taxon>
        <taxon>Pentapetalae</taxon>
        <taxon>rosids</taxon>
        <taxon>malvids</taxon>
        <taxon>Myrtales</taxon>
        <taxon>Lythraceae</taxon>
        <taxon>Punica</taxon>
    </lineage>
</organism>
<dbReference type="InterPro" id="IPR044837">
    <property type="entry name" value="REM16-like"/>
</dbReference>
<dbReference type="AlphaFoldDB" id="A0A218W1W1"/>
<dbReference type="Pfam" id="PF02362">
    <property type="entry name" value="B3"/>
    <property type="match status" value="1"/>
</dbReference>
<evidence type="ECO:0000259" key="7">
    <source>
        <dbReference type="PROSITE" id="PS50863"/>
    </source>
</evidence>
<keyword evidence="5" id="KW-0539">Nucleus</keyword>
<evidence type="ECO:0000313" key="8">
    <source>
        <dbReference type="EMBL" id="OWM66300.1"/>
    </source>
</evidence>